<protein>
    <recommendedName>
        <fullName evidence="3">DUF3303 domain-containing protein</fullName>
    </recommendedName>
</protein>
<evidence type="ECO:0008006" key="3">
    <source>
        <dbReference type="Google" id="ProtNLM"/>
    </source>
</evidence>
<evidence type="ECO:0000313" key="1">
    <source>
        <dbReference type="EMBL" id="GHH26587.1"/>
    </source>
</evidence>
<sequence>MFSYRPGAEVRTNPDNLGFACEQSAYDLFAAWQIQHHVALTVPYTDLGDIATFKRQRGAFL</sequence>
<organism evidence="1 2">
    <name type="scientific">Sphingomonas glacialis</name>
    <dbReference type="NCBI Taxonomy" id="658225"/>
    <lineage>
        <taxon>Bacteria</taxon>
        <taxon>Pseudomonadati</taxon>
        <taxon>Pseudomonadota</taxon>
        <taxon>Alphaproteobacteria</taxon>
        <taxon>Sphingomonadales</taxon>
        <taxon>Sphingomonadaceae</taxon>
        <taxon>Sphingomonas</taxon>
    </lineage>
</organism>
<name>A0ABQ3LW03_9SPHN</name>
<evidence type="ECO:0000313" key="2">
    <source>
        <dbReference type="Proteomes" id="UP000652430"/>
    </source>
</evidence>
<dbReference type="EMBL" id="BNAQ01000016">
    <property type="protein sequence ID" value="GHH26587.1"/>
    <property type="molecule type" value="Genomic_DNA"/>
</dbReference>
<reference evidence="2" key="1">
    <citation type="journal article" date="2019" name="Int. J. Syst. Evol. Microbiol.">
        <title>The Global Catalogue of Microorganisms (GCM) 10K type strain sequencing project: providing services to taxonomists for standard genome sequencing and annotation.</title>
        <authorList>
            <consortium name="The Broad Institute Genomics Platform"/>
            <consortium name="The Broad Institute Genome Sequencing Center for Infectious Disease"/>
            <person name="Wu L."/>
            <person name="Ma J."/>
        </authorList>
    </citation>
    <scope>NUCLEOTIDE SEQUENCE [LARGE SCALE GENOMIC DNA]</scope>
    <source>
        <strain evidence="2">CGMCC 1.8957</strain>
    </source>
</reference>
<keyword evidence="2" id="KW-1185">Reference proteome</keyword>
<comment type="caution">
    <text evidence="1">The sequence shown here is derived from an EMBL/GenBank/DDBJ whole genome shotgun (WGS) entry which is preliminary data.</text>
</comment>
<dbReference type="Proteomes" id="UP000652430">
    <property type="component" value="Unassembled WGS sequence"/>
</dbReference>
<dbReference type="InterPro" id="IPR021393">
    <property type="entry name" value="DUF3034"/>
</dbReference>
<gene>
    <name evidence="1" type="ORF">GCM10008023_41370</name>
</gene>
<dbReference type="Pfam" id="PF11231">
    <property type="entry name" value="DUF3034"/>
    <property type="match status" value="1"/>
</dbReference>
<proteinExistence type="predicted"/>
<accession>A0ABQ3LW03</accession>